<organism evidence="2 3">
    <name type="scientific">Actinacidiphila acidipaludis</name>
    <dbReference type="NCBI Taxonomy" id="2873382"/>
    <lineage>
        <taxon>Bacteria</taxon>
        <taxon>Bacillati</taxon>
        <taxon>Actinomycetota</taxon>
        <taxon>Actinomycetes</taxon>
        <taxon>Kitasatosporales</taxon>
        <taxon>Streptomycetaceae</taxon>
        <taxon>Actinacidiphila</taxon>
    </lineage>
</organism>
<gene>
    <name evidence="2" type="ORF">K7862_07925</name>
</gene>
<dbReference type="Proteomes" id="UP000778578">
    <property type="component" value="Unassembled WGS sequence"/>
</dbReference>
<name>A0ABS7Q3Y7_9ACTN</name>
<sequence length="54" mass="5861">MTVVTERPRQLPALRRDGDPAERHHRRDPADQSLDRQATAPPGPSAPPTGVEGP</sequence>
<keyword evidence="3" id="KW-1185">Reference proteome</keyword>
<protein>
    <submittedName>
        <fullName evidence="2">Uncharacterized protein</fullName>
    </submittedName>
</protein>
<feature type="region of interest" description="Disordered" evidence="1">
    <location>
        <begin position="1"/>
        <end position="54"/>
    </location>
</feature>
<dbReference type="EMBL" id="JAINZZ010000006">
    <property type="protein sequence ID" value="MBY8877561.1"/>
    <property type="molecule type" value="Genomic_DNA"/>
</dbReference>
<evidence type="ECO:0000313" key="3">
    <source>
        <dbReference type="Proteomes" id="UP000778578"/>
    </source>
</evidence>
<comment type="caution">
    <text evidence="2">The sequence shown here is derived from an EMBL/GenBank/DDBJ whole genome shotgun (WGS) entry which is preliminary data.</text>
</comment>
<evidence type="ECO:0000256" key="1">
    <source>
        <dbReference type="SAM" id="MobiDB-lite"/>
    </source>
</evidence>
<evidence type="ECO:0000313" key="2">
    <source>
        <dbReference type="EMBL" id="MBY8877561.1"/>
    </source>
</evidence>
<feature type="compositionally biased region" description="Basic and acidic residues" evidence="1">
    <location>
        <begin position="1"/>
        <end position="34"/>
    </location>
</feature>
<dbReference type="RefSeq" id="WP_222961713.1">
    <property type="nucleotide sequence ID" value="NZ_JAINZZ010000006.1"/>
</dbReference>
<reference evidence="2 3" key="1">
    <citation type="submission" date="2021-08" db="EMBL/GenBank/DDBJ databases">
        <title>WGS of actinomycetes from Thailand.</title>
        <authorList>
            <person name="Thawai C."/>
        </authorList>
    </citation>
    <scope>NUCLEOTIDE SEQUENCE [LARGE SCALE GENOMIC DNA]</scope>
    <source>
        <strain evidence="2 3">PLK6-54</strain>
    </source>
</reference>
<accession>A0ABS7Q3Y7</accession>
<proteinExistence type="predicted"/>